<reference evidence="1 2" key="1">
    <citation type="journal article" date="2017" name="Curr. Biol.">
        <title>Genome architecture and evolution of a unichromosomal asexual nematode.</title>
        <authorList>
            <person name="Fradin H."/>
            <person name="Zegar C."/>
            <person name="Gutwein M."/>
            <person name="Lucas J."/>
            <person name="Kovtun M."/>
            <person name="Corcoran D."/>
            <person name="Baugh L.R."/>
            <person name="Kiontke K."/>
            <person name="Gunsalus K."/>
            <person name="Fitch D.H."/>
            <person name="Piano F."/>
        </authorList>
    </citation>
    <scope>NUCLEOTIDE SEQUENCE [LARGE SCALE GENOMIC DNA]</scope>
    <source>
        <strain evidence="1">PF1309</strain>
    </source>
</reference>
<keyword evidence="2" id="KW-1185">Reference proteome</keyword>
<accession>A0A2A2J7Y7</accession>
<protein>
    <submittedName>
        <fullName evidence="1">Uncharacterized protein</fullName>
    </submittedName>
</protein>
<gene>
    <name evidence="1" type="ORF">WR25_07387</name>
</gene>
<evidence type="ECO:0000313" key="2">
    <source>
        <dbReference type="Proteomes" id="UP000218231"/>
    </source>
</evidence>
<evidence type="ECO:0000313" key="1">
    <source>
        <dbReference type="EMBL" id="PAV57755.1"/>
    </source>
</evidence>
<proteinExistence type="predicted"/>
<dbReference type="Proteomes" id="UP000218231">
    <property type="component" value="Unassembled WGS sequence"/>
</dbReference>
<organism evidence="1 2">
    <name type="scientific">Diploscapter pachys</name>
    <dbReference type="NCBI Taxonomy" id="2018661"/>
    <lineage>
        <taxon>Eukaryota</taxon>
        <taxon>Metazoa</taxon>
        <taxon>Ecdysozoa</taxon>
        <taxon>Nematoda</taxon>
        <taxon>Chromadorea</taxon>
        <taxon>Rhabditida</taxon>
        <taxon>Rhabditina</taxon>
        <taxon>Rhabditomorpha</taxon>
        <taxon>Rhabditoidea</taxon>
        <taxon>Rhabditidae</taxon>
        <taxon>Diploscapter</taxon>
    </lineage>
</organism>
<dbReference type="EMBL" id="LIAE01010627">
    <property type="protein sequence ID" value="PAV57755.1"/>
    <property type="molecule type" value="Genomic_DNA"/>
</dbReference>
<name>A0A2A2J7Y7_9BILA</name>
<sequence>MCILFKRIRKRIWKTRKVASVYQNIASVVTVKEFSIPDFVRHETPGLQEIVEMIYTIKSTRAEFLDAMSAIGPSFKDSRRFLEWLNRERAQIRIPTLYDTPMSRLVALHCQIINKNPEKEFDIRVAVEDSESHRYNYNYSLVLAIPFESSKIRRRIYELINDGYTQDAAKGDIFMGIRENGDLFLVIIPVDEVKVDENLNKVGYIEYIPAELITDTIYSFKILDCRI</sequence>
<comment type="caution">
    <text evidence="1">The sequence shown here is derived from an EMBL/GenBank/DDBJ whole genome shotgun (WGS) entry which is preliminary data.</text>
</comment>
<dbReference type="AlphaFoldDB" id="A0A2A2J7Y7"/>